<dbReference type="OrthoDB" id="361494at2759"/>
<name>A0A6C1DRL0_SACPS</name>
<dbReference type="Proteomes" id="UP000501346">
    <property type="component" value="Chromosome ScV"/>
</dbReference>
<keyword evidence="2" id="KW-0132">Cell division</keyword>
<evidence type="ECO:0000313" key="11">
    <source>
        <dbReference type="EMBL" id="QID79217.1"/>
    </source>
</evidence>
<reference evidence="11 12" key="1">
    <citation type="journal article" date="2019" name="BMC Genomics">
        <title>Chromosome level assembly and comparative genome analysis confirm lager-brewing yeasts originated from a single hybridization.</title>
        <authorList>
            <person name="Salazar A.N."/>
            <person name="Gorter de Vries A.R."/>
            <person name="van den Broek M."/>
            <person name="Brouwers N."/>
            <person name="de la Torre Cortes P."/>
            <person name="Kuijpers N.G.A."/>
            <person name="Daran J.G."/>
            <person name="Abeel T."/>
        </authorList>
    </citation>
    <scope>NUCLEOTIDE SEQUENCE [LARGE SCALE GENOMIC DNA]</scope>
    <source>
        <strain evidence="11 12">CBS 1483</strain>
    </source>
</reference>
<keyword evidence="5" id="KW-0961">Cell wall biogenesis/degradation</keyword>
<dbReference type="SMART" id="SM00320">
    <property type="entry name" value="WD40"/>
    <property type="match status" value="2"/>
</dbReference>
<gene>
    <name evidence="11" type="primary">DSE1_1</name>
    <name evidence="11" type="ORF">GRS66_001461</name>
</gene>
<evidence type="ECO:0000256" key="10">
    <source>
        <dbReference type="SAM" id="MobiDB-lite"/>
    </source>
</evidence>
<evidence type="ECO:0000256" key="9">
    <source>
        <dbReference type="ARBA" id="ARBA00078213"/>
    </source>
</evidence>
<dbReference type="InterPro" id="IPR015943">
    <property type="entry name" value="WD40/YVTN_repeat-like_dom_sf"/>
</dbReference>
<keyword evidence="3" id="KW-0677">Repeat</keyword>
<proteinExistence type="inferred from homology"/>
<keyword evidence="12" id="KW-1185">Reference proteome</keyword>
<dbReference type="AlphaFoldDB" id="A0A6C1DRL0"/>
<dbReference type="SUPFAM" id="SSF50978">
    <property type="entry name" value="WD40 repeat-like"/>
    <property type="match status" value="1"/>
</dbReference>
<feature type="region of interest" description="Disordered" evidence="10">
    <location>
        <begin position="500"/>
        <end position="519"/>
    </location>
</feature>
<evidence type="ECO:0000256" key="7">
    <source>
        <dbReference type="ARBA" id="ARBA00060804"/>
    </source>
</evidence>
<organism evidence="11 12">
    <name type="scientific">Saccharomyces pastorianus</name>
    <name type="common">Lager yeast</name>
    <name type="synonym">Saccharomyces cerevisiae x Saccharomyces eubayanus</name>
    <dbReference type="NCBI Taxonomy" id="27292"/>
    <lineage>
        <taxon>Eukaryota</taxon>
        <taxon>Fungi</taxon>
        <taxon>Dikarya</taxon>
        <taxon>Ascomycota</taxon>
        <taxon>Saccharomycotina</taxon>
        <taxon>Saccharomycetes</taxon>
        <taxon>Saccharomycetales</taxon>
        <taxon>Saccharomycetaceae</taxon>
        <taxon>Saccharomyces</taxon>
    </lineage>
</organism>
<dbReference type="GO" id="GO:0044182">
    <property type="term" value="P:filamentous growth of a population of unicellular organisms"/>
    <property type="evidence" value="ECO:0007669"/>
    <property type="project" value="UniProtKB-ARBA"/>
</dbReference>
<evidence type="ECO:0000256" key="1">
    <source>
        <dbReference type="ARBA" id="ARBA00022574"/>
    </source>
</evidence>
<sequence length="573" mass="63941">MQDTKYYEPTNIFRQPAINIKKRSDKKRILQSMMTLSTYKKTWQNNTSKMNSPILRKASDNFNDYYTTKKLKSDYWKLYGVDESELSIPSDMSIVDNILLVSTMNEKDNLKLFEISAEKKLKELQTITVPGKPITCICLLPMVDFPPQIFPSSQINPNHNQLILTGHQDGIVNLIATSTYKGCAKIIKRFNHNKFLKSTVSTSIPILEITPKTAPILKVSPWNKTGFVSLLNDSLFIYDLKSNLDCIKTPIFLQSYPGINSFAVNEFHDPFLLALVGSKFGPNGISLLDLRTNLYIPDILDNSISAGCGKGHLQRKNTSLDCVWISNHHVAQSLNDKIQIWDIQSCDGKPVCELYAKKGYIESLKFNEKTGALYSSDDQGFVICWDLQNLQNMKYGELVHGFNSISLDSESELLLTKQVFQCGNIIVSGMSDKNICLKSNDTKANGKGCGFLFLDMANDGSLVTLDNFCELGLHQICQVQFNVDTGKIIDGNGTGKSGISDSSMLSLSNESDHSMTETSDDMFSNSGNWDCSSANTVSEGRLNDDQEDVVFTKRMYSVNDVHLSGSTIDTTVV</sequence>
<evidence type="ECO:0000256" key="2">
    <source>
        <dbReference type="ARBA" id="ARBA00022618"/>
    </source>
</evidence>
<dbReference type="GO" id="GO:0051301">
    <property type="term" value="P:cell division"/>
    <property type="evidence" value="ECO:0007669"/>
    <property type="project" value="UniProtKB-KW"/>
</dbReference>
<keyword evidence="4" id="KW-0131">Cell cycle</keyword>
<comment type="similarity">
    <text evidence="7">Belongs to the WD repeat DSE1 family.</text>
</comment>
<evidence type="ECO:0000256" key="4">
    <source>
        <dbReference type="ARBA" id="ARBA00023306"/>
    </source>
</evidence>
<accession>A0A6C1DRL0</accession>
<evidence type="ECO:0000256" key="3">
    <source>
        <dbReference type="ARBA" id="ARBA00022737"/>
    </source>
</evidence>
<dbReference type="InterPro" id="IPR001680">
    <property type="entry name" value="WD40_rpt"/>
</dbReference>
<dbReference type="EMBL" id="CP048986">
    <property type="protein sequence ID" value="QID79217.1"/>
    <property type="molecule type" value="Genomic_DNA"/>
</dbReference>
<comment type="function">
    <text evidence="6">Involved in cell wall metabolism and required for the separation of the mother and daughter cells.</text>
</comment>
<evidence type="ECO:0000256" key="8">
    <source>
        <dbReference type="ARBA" id="ARBA00069833"/>
    </source>
</evidence>
<protein>
    <recommendedName>
        <fullName evidence="8">Protein DSE1</fullName>
    </recommendedName>
    <alternativeName>
        <fullName evidence="9">Daughter-specific expression protein 1</fullName>
    </alternativeName>
</protein>
<dbReference type="GO" id="GO:0071555">
    <property type="term" value="P:cell wall organization"/>
    <property type="evidence" value="ECO:0007669"/>
    <property type="project" value="UniProtKB-KW"/>
</dbReference>
<evidence type="ECO:0000256" key="5">
    <source>
        <dbReference type="ARBA" id="ARBA00023316"/>
    </source>
</evidence>
<evidence type="ECO:0000256" key="6">
    <source>
        <dbReference type="ARBA" id="ARBA00053739"/>
    </source>
</evidence>
<dbReference type="InterPro" id="IPR036322">
    <property type="entry name" value="WD40_repeat_dom_sf"/>
</dbReference>
<dbReference type="FunFam" id="2.130.10.10:FF:002664">
    <property type="entry name" value="Protein DSE1"/>
    <property type="match status" value="1"/>
</dbReference>
<feature type="compositionally biased region" description="Low complexity" evidence="10">
    <location>
        <begin position="500"/>
        <end position="509"/>
    </location>
</feature>
<evidence type="ECO:0000313" key="12">
    <source>
        <dbReference type="Proteomes" id="UP000501346"/>
    </source>
</evidence>
<dbReference type="Gene3D" id="2.130.10.10">
    <property type="entry name" value="YVTN repeat-like/Quinoprotein amine dehydrogenase"/>
    <property type="match status" value="1"/>
</dbReference>
<keyword evidence="1" id="KW-0853">WD repeat</keyword>